<feature type="region of interest" description="Disordered" evidence="4">
    <location>
        <begin position="1"/>
        <end position="42"/>
    </location>
</feature>
<dbReference type="InterPro" id="IPR005749">
    <property type="entry name" value="Ribosomal_uL15_bac-type"/>
</dbReference>
<comment type="similarity">
    <text evidence="1">Belongs to the universal ribosomal protein uL15 family.</text>
</comment>
<evidence type="ECO:0000256" key="3">
    <source>
        <dbReference type="ARBA" id="ARBA00023274"/>
    </source>
</evidence>
<dbReference type="InterPro" id="IPR030878">
    <property type="entry name" value="Ribosomal_uL15"/>
</dbReference>
<dbReference type="InterPro" id="IPR036227">
    <property type="entry name" value="Ribosomal_uL15/eL18_sf"/>
</dbReference>
<keyword evidence="3" id="KW-0687">Ribonucleoprotein</keyword>
<accession>X0WU34</accession>
<dbReference type="Gene3D" id="3.100.10.10">
    <property type="match status" value="1"/>
</dbReference>
<evidence type="ECO:0000256" key="1">
    <source>
        <dbReference type="ARBA" id="ARBA00007320"/>
    </source>
</evidence>
<evidence type="ECO:0000256" key="2">
    <source>
        <dbReference type="ARBA" id="ARBA00022980"/>
    </source>
</evidence>
<proteinExistence type="inferred from homology"/>
<dbReference type="PANTHER" id="PTHR12934">
    <property type="entry name" value="50S RIBOSOMAL PROTEIN L15"/>
    <property type="match status" value="1"/>
</dbReference>
<dbReference type="PANTHER" id="PTHR12934:SF11">
    <property type="entry name" value="LARGE RIBOSOMAL SUBUNIT PROTEIN UL15M"/>
    <property type="match status" value="1"/>
</dbReference>
<dbReference type="InterPro" id="IPR021131">
    <property type="entry name" value="Ribosomal_uL15/eL18"/>
</dbReference>
<dbReference type="GO" id="GO:0006412">
    <property type="term" value="P:translation"/>
    <property type="evidence" value="ECO:0007669"/>
    <property type="project" value="InterPro"/>
</dbReference>
<keyword evidence="2" id="KW-0689">Ribosomal protein</keyword>
<feature type="domain" description="Large ribosomal subunit protein uL15/eL18" evidence="5">
    <location>
        <begin position="74"/>
        <end position="141"/>
    </location>
</feature>
<dbReference type="Pfam" id="PF00828">
    <property type="entry name" value="Ribosomal_L27A"/>
    <property type="match status" value="1"/>
</dbReference>
<dbReference type="AlphaFoldDB" id="X0WU34"/>
<dbReference type="HAMAP" id="MF_01341">
    <property type="entry name" value="Ribosomal_uL15"/>
    <property type="match status" value="1"/>
</dbReference>
<evidence type="ECO:0000256" key="4">
    <source>
        <dbReference type="SAM" id="MobiDB-lite"/>
    </source>
</evidence>
<dbReference type="EMBL" id="BARS01041644">
    <property type="protein sequence ID" value="GAG34489.1"/>
    <property type="molecule type" value="Genomic_DNA"/>
</dbReference>
<comment type="caution">
    <text evidence="6">The sequence shown here is derived from an EMBL/GenBank/DDBJ whole genome shotgun (WGS) entry which is preliminary data.</text>
</comment>
<gene>
    <name evidence="6" type="ORF">S01H1_63303</name>
</gene>
<name>X0WU34_9ZZZZ</name>
<reference evidence="6" key="1">
    <citation type="journal article" date="2014" name="Front. Microbiol.">
        <title>High frequency of phylogenetically diverse reductive dehalogenase-homologous genes in deep subseafloor sedimentary metagenomes.</title>
        <authorList>
            <person name="Kawai M."/>
            <person name="Futagami T."/>
            <person name="Toyoda A."/>
            <person name="Takaki Y."/>
            <person name="Nishi S."/>
            <person name="Hori S."/>
            <person name="Arai W."/>
            <person name="Tsubouchi T."/>
            <person name="Morono Y."/>
            <person name="Uchiyama I."/>
            <person name="Ito T."/>
            <person name="Fujiyama A."/>
            <person name="Inagaki F."/>
            <person name="Takami H."/>
        </authorList>
    </citation>
    <scope>NUCLEOTIDE SEQUENCE</scope>
    <source>
        <strain evidence="6">Expedition CK06-06</strain>
    </source>
</reference>
<organism evidence="6">
    <name type="scientific">marine sediment metagenome</name>
    <dbReference type="NCBI Taxonomy" id="412755"/>
    <lineage>
        <taxon>unclassified sequences</taxon>
        <taxon>metagenomes</taxon>
        <taxon>ecological metagenomes</taxon>
    </lineage>
</organism>
<protein>
    <recommendedName>
        <fullName evidence="5">Large ribosomal subunit protein uL15/eL18 domain-containing protein</fullName>
    </recommendedName>
</protein>
<dbReference type="SUPFAM" id="SSF52080">
    <property type="entry name" value="Ribosomal proteins L15p and L18e"/>
    <property type="match status" value="1"/>
</dbReference>
<dbReference type="NCBIfam" id="TIGR01071">
    <property type="entry name" value="rplO_bact"/>
    <property type="match status" value="1"/>
</dbReference>
<feature type="compositionally biased region" description="Basic residues" evidence="4">
    <location>
        <begin position="30"/>
        <end position="42"/>
    </location>
</feature>
<dbReference type="GO" id="GO:0003735">
    <property type="term" value="F:structural constituent of ribosome"/>
    <property type="evidence" value="ECO:0007669"/>
    <property type="project" value="InterPro"/>
</dbReference>
<dbReference type="GO" id="GO:0022625">
    <property type="term" value="C:cytosolic large ribosomal subunit"/>
    <property type="evidence" value="ECO:0007669"/>
    <property type="project" value="TreeGrafter"/>
</dbReference>
<evidence type="ECO:0000313" key="6">
    <source>
        <dbReference type="EMBL" id="GAG34489.1"/>
    </source>
</evidence>
<sequence length="143" mass="16146">MDLSILRPSSGSTHSRKRVGRGPGSGHGKTSTRGHKGQKARSKIHKWFEGGQMPLVRRVPKRGFKTRFKQKDLIINIDDLNIFNREKIITPEILRASGLVKGRGKIKVLGRGRLSRPLRVKAHHFSKQAQEKIEEAKGEIEII</sequence>
<evidence type="ECO:0000259" key="5">
    <source>
        <dbReference type="Pfam" id="PF00828"/>
    </source>
</evidence>